<evidence type="ECO:0000313" key="3">
    <source>
        <dbReference type="Proteomes" id="UP000431401"/>
    </source>
</evidence>
<sequence length="122" mass="13161">MNDAGAGHSPADHMAEFTEELRLLAEAVLERVEPILRRATEDDRPEWDGCGWCPVCATAALVRGEHHEAIATIAQHGTALVTVLREALAGVPVDPVMPDEPEPAADRPAPARYQPIPVQIKS</sequence>
<gene>
    <name evidence="2" type="ORF">NRB56_11440</name>
</gene>
<dbReference type="EMBL" id="WEGI01000002">
    <property type="protein sequence ID" value="MQY25587.1"/>
    <property type="molecule type" value="Genomic_DNA"/>
</dbReference>
<dbReference type="AlphaFoldDB" id="A0A7K0DIU7"/>
<dbReference type="Proteomes" id="UP000431401">
    <property type="component" value="Unassembled WGS sequence"/>
</dbReference>
<proteinExistence type="predicted"/>
<name>A0A7K0DIU7_9NOCA</name>
<organism evidence="2 3">
    <name type="scientific">Nocardia aurantia</name>
    <dbReference type="NCBI Taxonomy" id="2585199"/>
    <lineage>
        <taxon>Bacteria</taxon>
        <taxon>Bacillati</taxon>
        <taxon>Actinomycetota</taxon>
        <taxon>Actinomycetes</taxon>
        <taxon>Mycobacteriales</taxon>
        <taxon>Nocardiaceae</taxon>
        <taxon>Nocardia</taxon>
    </lineage>
</organism>
<dbReference type="RefSeq" id="WP_153339388.1">
    <property type="nucleotide sequence ID" value="NZ_WEGI01000002.1"/>
</dbReference>
<protein>
    <submittedName>
        <fullName evidence="2">Uncharacterized protein</fullName>
    </submittedName>
</protein>
<feature type="region of interest" description="Disordered" evidence="1">
    <location>
        <begin position="93"/>
        <end position="122"/>
    </location>
</feature>
<evidence type="ECO:0000256" key="1">
    <source>
        <dbReference type="SAM" id="MobiDB-lite"/>
    </source>
</evidence>
<keyword evidence="3" id="KW-1185">Reference proteome</keyword>
<dbReference type="OrthoDB" id="4558606at2"/>
<evidence type="ECO:0000313" key="2">
    <source>
        <dbReference type="EMBL" id="MQY25587.1"/>
    </source>
</evidence>
<comment type="caution">
    <text evidence="2">The sequence shown here is derived from an EMBL/GenBank/DDBJ whole genome shotgun (WGS) entry which is preliminary data.</text>
</comment>
<accession>A0A7K0DIU7</accession>
<reference evidence="2 3" key="1">
    <citation type="submission" date="2019-10" db="EMBL/GenBank/DDBJ databases">
        <title>Nocardia macrotermitis sp. nov. and Nocardia aurantia sp. nov., isolated from the gut of fungus growing-termite Macrotermes natalensis.</title>
        <authorList>
            <person name="Benndorf R."/>
            <person name="Schwitalla J."/>
            <person name="Martin K."/>
            <person name="De Beer W."/>
            <person name="Kaster A.-K."/>
            <person name="Vollmers J."/>
            <person name="Poulsen M."/>
            <person name="Beemelmanns C."/>
        </authorList>
    </citation>
    <scope>NUCLEOTIDE SEQUENCE [LARGE SCALE GENOMIC DNA]</scope>
    <source>
        <strain evidence="2 3">RB56</strain>
    </source>
</reference>